<dbReference type="Proteomes" id="UP000828048">
    <property type="component" value="Chromosome 3"/>
</dbReference>
<comment type="caution">
    <text evidence="1">The sequence shown here is derived from an EMBL/GenBank/DDBJ whole genome shotgun (WGS) entry which is preliminary data.</text>
</comment>
<proteinExistence type="predicted"/>
<evidence type="ECO:0000313" key="2">
    <source>
        <dbReference type="Proteomes" id="UP000828048"/>
    </source>
</evidence>
<evidence type="ECO:0000313" key="1">
    <source>
        <dbReference type="EMBL" id="KAH7858947.1"/>
    </source>
</evidence>
<gene>
    <name evidence="1" type="ORF">Vadar_029686</name>
</gene>
<name>A0ACB7YZ82_9ERIC</name>
<accession>A0ACB7YZ82</accession>
<organism evidence="1 2">
    <name type="scientific">Vaccinium darrowii</name>
    <dbReference type="NCBI Taxonomy" id="229202"/>
    <lineage>
        <taxon>Eukaryota</taxon>
        <taxon>Viridiplantae</taxon>
        <taxon>Streptophyta</taxon>
        <taxon>Embryophyta</taxon>
        <taxon>Tracheophyta</taxon>
        <taxon>Spermatophyta</taxon>
        <taxon>Magnoliopsida</taxon>
        <taxon>eudicotyledons</taxon>
        <taxon>Gunneridae</taxon>
        <taxon>Pentapetalae</taxon>
        <taxon>asterids</taxon>
        <taxon>Ericales</taxon>
        <taxon>Ericaceae</taxon>
        <taxon>Vaccinioideae</taxon>
        <taxon>Vaccinieae</taxon>
        <taxon>Vaccinium</taxon>
    </lineage>
</organism>
<reference evidence="1 2" key="1">
    <citation type="journal article" date="2021" name="Hortic Res">
        <title>High-quality reference genome and annotation aids understanding of berry development for evergreen blueberry (Vaccinium darrowii).</title>
        <authorList>
            <person name="Yu J."/>
            <person name="Hulse-Kemp A.M."/>
            <person name="Babiker E."/>
            <person name="Staton M."/>
        </authorList>
    </citation>
    <scope>NUCLEOTIDE SEQUENCE [LARGE SCALE GENOMIC DNA]</scope>
    <source>
        <strain evidence="2">cv. NJ 8807/NJ 8810</strain>
        <tissue evidence="1">Young leaf</tissue>
    </source>
</reference>
<keyword evidence="2" id="KW-1185">Reference proteome</keyword>
<protein>
    <submittedName>
        <fullName evidence="1">Uncharacterized protein</fullName>
    </submittedName>
</protein>
<dbReference type="EMBL" id="CM037153">
    <property type="protein sequence ID" value="KAH7858947.1"/>
    <property type="molecule type" value="Genomic_DNA"/>
</dbReference>
<sequence length="296" mass="33626">MDRHPQTNAVIATGFCIDAFKEIMDHTLSYAVPYEFIPFETLDGEPAGDYNELKYVDVVGDVTILASRSNFVDFTLSFTESNVAMIGQIQERKNVWIFMKPLQMDLWLTIGMFFVFTGFVVWVLEHRVNKEFRGPPREKLVTNLSRFVTIVWVFVVLVLTSSYTASLTSMLTVEKLQPSVIDIKDLRKNGVYVGYHTGTFLKGLLKKELNLTKSRNYSAFEQYDDALSKGSKNGGVAAIIQEVPYIRVILACNESSIWQKLMTMSRIFYEEEKKSSNASKKTKPANEEMAVLADCP</sequence>